<feature type="compositionally biased region" description="Basic and acidic residues" evidence="1">
    <location>
        <begin position="336"/>
        <end position="372"/>
    </location>
</feature>
<dbReference type="PANTHER" id="PTHR43612">
    <property type="entry name" value="TRIFUNCTIONAL ENZYME SUBUNIT ALPHA"/>
    <property type="match status" value="1"/>
</dbReference>
<dbReference type="SUPFAM" id="SSF48179">
    <property type="entry name" value="6-phosphogluconate dehydrogenase C-terminal domain-like"/>
    <property type="match status" value="2"/>
</dbReference>
<dbReference type="Pfam" id="PF00725">
    <property type="entry name" value="3HCDH"/>
    <property type="match status" value="1"/>
</dbReference>
<dbReference type="Gene3D" id="1.10.1040.50">
    <property type="match status" value="1"/>
</dbReference>
<dbReference type="VEuPathDB" id="TriTrypDB:TcIL3000_10_3410"/>
<dbReference type="GO" id="GO:0004300">
    <property type="term" value="F:enoyl-CoA hydratase activity"/>
    <property type="evidence" value="ECO:0007669"/>
    <property type="project" value="TreeGrafter"/>
</dbReference>
<feature type="region of interest" description="Disordered" evidence="1">
    <location>
        <begin position="602"/>
        <end position="633"/>
    </location>
</feature>
<dbReference type="EMBL" id="HE575323">
    <property type="protein sequence ID" value="CCC93580.1"/>
    <property type="molecule type" value="Genomic_DNA"/>
</dbReference>
<gene>
    <name evidence="3" type="ORF">TCIL3000_10_3410</name>
</gene>
<dbReference type="GO" id="GO:0006635">
    <property type="term" value="P:fatty acid beta-oxidation"/>
    <property type="evidence" value="ECO:0007669"/>
    <property type="project" value="TreeGrafter"/>
</dbReference>
<dbReference type="InterPro" id="IPR050136">
    <property type="entry name" value="FA_oxidation_alpha_subunit"/>
</dbReference>
<accession>G0UW14</accession>
<dbReference type="InterPro" id="IPR006108">
    <property type="entry name" value="3HC_DH_C"/>
</dbReference>
<feature type="domain" description="3-hydroxyacyl-CoA dehydrogenase C-terminal" evidence="2">
    <location>
        <begin position="1133"/>
        <end position="1194"/>
    </location>
</feature>
<organism evidence="3">
    <name type="scientific">Trypanosoma congolense (strain IL3000)</name>
    <dbReference type="NCBI Taxonomy" id="1068625"/>
    <lineage>
        <taxon>Eukaryota</taxon>
        <taxon>Discoba</taxon>
        <taxon>Euglenozoa</taxon>
        <taxon>Kinetoplastea</taxon>
        <taxon>Metakinetoplastina</taxon>
        <taxon>Trypanosomatida</taxon>
        <taxon>Trypanosomatidae</taxon>
        <taxon>Trypanosoma</taxon>
        <taxon>Nannomonas</taxon>
    </lineage>
</organism>
<sequence length="1359" mass="144356">KAAPAPPEPVKAAPAPPEPVKAAPAPPEPVKAAPAPPEPVKAAPAPPEPVKAAPAPPEPVKAAPAPPEPVKAAPAPPEPVKAAPAPPEPVKAAPAPPEPVKAAPAPPEPVKAAPAPPEPVKAAPAPPEPVKAAPAPPEPVKAAPAPPEPVKAAPAPPEPVKAAPAPPEPVKAAPAPPEPVKAAPAPPEPVKAAPAPPEPVKAAPAPPEPVKAAPAPPEPVKAAPAPPEPVKAAPAPPEPVKAAPAPPEPVKAAPAPPEPVKAAPAPPEPVKAAPVPPEPVKAAPAPPEPVKAAPVPPEPVKAAPAPPEPVKAAPAPPEPVKAAPAPPEPVKSANSDLKDGLRVHVRGERRGNFDRKERRHFHKEESMDDKGLQRKGSNYSQGKKVHGRVGGGNTKSALSLSDVVEDLEDIKIVFSSSPPGMSRQSFKQQKTEYAAANQSHLIPRAPLPPEPPTAPPAPSTTCHVGGDKPAVPHGVTKKACDGMLGTIAPPSGDNIEREVEWVKSSMSSLDDEIEHARATRPLVRSHASAQDVERPTLSVGPLEMVDDVILGSIDKECLRTLPKEEALMVDNHEIPHDLSEKKAITSHVEANEFGSDNIVPLQHPANADMESGTSHGADGGSSDPIAADGSQQGSVSAASTVVKAVAERMPLAPWANEAFEPDKAPLSLKILFDETSPHMVTIKLQEPLRSTLGAVQALNGAITEIEDRYASAGGPVMHVVLTSLPGLDFFRPMQSPLELSCAERVELLRAKEQLFCRMNNTVPLVFVALVHGGLLDNFSAELFFACHYRVLLDAGNTALDFSSVTVGDFPSSYTVRQLIRYFGLQCSIDTCLQRCGIVAQALLNTGVAWSCRNLHEAASLLPPAYVDHSKASMPTFSLMRWLERTLLALLPRPSQRNYVLRKFFLASAVDKGSGSCFNPTACAWTRYCLASAAQGSRNNSDPAGSTITERLSTHGFQSSEKVFADFVYSQCALNAASVYRRRCEIQRRVLSTPPTGGYLIFSARETELWPLKVKALLSNRCDKQTVVLECAEQCIDAMERLVKDHHDTLAKSNVVLMGDEHISRPLIAEFPCVITTSSASSYTFSTLGDLQEVRVFAHEDCDVELCTEALSAALAYLQRVQRPYVVCHRSCYKRLIAAFVTEACRLALQCSIERIDRVSTEVLGLLEGPFRLTDNLGAAAVLRMIEDTRQMNEHQNPLVYDRLPSIGYRALRGMNEDGFGGVRTRRGGFYIYDENGTPVGFNREVERCYLQRQLTDTELSERLLFIVVNECCELLLAGHVRAADDANMLTIASLGFSESTGGALALADAMGADLLLRKMEDTAEWHGSHLAPSPLLKCMANSRVSFASLSGAIIQSARM</sequence>
<reference evidence="3" key="1">
    <citation type="journal article" date="2012" name="Proc. Natl. Acad. Sci. U.S.A.">
        <title>Antigenic diversity is generated by distinct evolutionary mechanisms in African trypanosome species.</title>
        <authorList>
            <person name="Jackson A.P."/>
            <person name="Berry A."/>
            <person name="Aslett M."/>
            <person name="Allison H.C."/>
            <person name="Burton P."/>
            <person name="Vavrova-Anderson J."/>
            <person name="Brown R."/>
            <person name="Browne H."/>
            <person name="Corton N."/>
            <person name="Hauser H."/>
            <person name="Gamble J."/>
            <person name="Gilderthorp R."/>
            <person name="Marcello L."/>
            <person name="McQuillan J."/>
            <person name="Otto T.D."/>
            <person name="Quail M.A."/>
            <person name="Sanders M.J."/>
            <person name="van Tonder A."/>
            <person name="Ginger M.L."/>
            <person name="Field M.C."/>
            <person name="Barry J.D."/>
            <person name="Hertz-Fowler C."/>
            <person name="Berriman M."/>
        </authorList>
    </citation>
    <scope>NUCLEOTIDE SEQUENCE</scope>
    <source>
        <strain evidence="3">IL3000</strain>
    </source>
</reference>
<dbReference type="PANTHER" id="PTHR43612:SF3">
    <property type="entry name" value="TRIFUNCTIONAL ENZYME SUBUNIT ALPHA, MITOCHONDRIAL"/>
    <property type="match status" value="1"/>
</dbReference>
<dbReference type="InterPro" id="IPR008927">
    <property type="entry name" value="6-PGluconate_DH-like_C_sf"/>
</dbReference>
<proteinExistence type="predicted"/>
<protein>
    <recommendedName>
        <fullName evidence="2">3-hydroxyacyl-CoA dehydrogenase C-terminal domain-containing protein</fullName>
    </recommendedName>
</protein>
<evidence type="ECO:0000256" key="1">
    <source>
        <dbReference type="SAM" id="MobiDB-lite"/>
    </source>
</evidence>
<dbReference type="GO" id="GO:0016509">
    <property type="term" value="F:long-chain (3S)-3-hydroxyacyl-CoA dehydrogenase (NAD+) activity"/>
    <property type="evidence" value="ECO:0007669"/>
    <property type="project" value="TreeGrafter"/>
</dbReference>
<dbReference type="GO" id="GO:0016507">
    <property type="term" value="C:mitochondrial fatty acid beta-oxidation multienzyme complex"/>
    <property type="evidence" value="ECO:0007669"/>
    <property type="project" value="TreeGrafter"/>
</dbReference>
<evidence type="ECO:0000313" key="3">
    <source>
        <dbReference type="EMBL" id="CCC93580.1"/>
    </source>
</evidence>
<feature type="region of interest" description="Disordered" evidence="1">
    <location>
        <begin position="1"/>
        <end position="396"/>
    </location>
</feature>
<feature type="non-terminal residue" evidence="3">
    <location>
        <position position="1"/>
    </location>
</feature>
<evidence type="ECO:0000259" key="2">
    <source>
        <dbReference type="Pfam" id="PF00725"/>
    </source>
</evidence>
<name>G0UW14_TRYCI</name>
<feature type="compositionally biased region" description="Pro residues" evidence="1">
    <location>
        <begin position="1"/>
        <end position="329"/>
    </location>
</feature>